<dbReference type="Proteomes" id="UP001279410">
    <property type="component" value="Unassembled WGS sequence"/>
</dbReference>
<evidence type="ECO:0000313" key="2">
    <source>
        <dbReference type="Proteomes" id="UP001279410"/>
    </source>
</evidence>
<comment type="caution">
    <text evidence="1">The sequence shown here is derived from an EMBL/GenBank/DDBJ whole genome shotgun (WGS) entry which is preliminary data.</text>
</comment>
<dbReference type="EMBL" id="BRZM01000011">
    <property type="protein sequence ID" value="GLD51793.1"/>
    <property type="molecule type" value="Genomic_DNA"/>
</dbReference>
<protein>
    <submittedName>
        <fullName evidence="1">Uncharacterized protein</fullName>
    </submittedName>
</protein>
<reference evidence="1" key="1">
    <citation type="submission" date="2022-08" db="EMBL/GenBank/DDBJ databases">
        <title>Genome sequencing of akame (Lates japonicus).</title>
        <authorList>
            <person name="Hashiguchi Y."/>
            <person name="Takahashi H."/>
        </authorList>
    </citation>
    <scope>NUCLEOTIDE SEQUENCE</scope>
    <source>
        <strain evidence="1">Kochi</strain>
    </source>
</reference>
<name>A0AAD3MCC4_LATJO</name>
<dbReference type="AlphaFoldDB" id="A0AAD3MCC4"/>
<sequence>MGQLRSGVGENHGGSLGASTDHNLVKWREAWRWSIFHTDHWTEQVPGENWVDEVMEIQPLKEMISLQRANAKMSWSFDNQMFRERYSEKQWNASWKVHQQNLYGSSGISGKSISNTEHGSNWGRSFRLANPMPQVEQPWVESSSNLCHYTVIWSRRENIQNKINTYFNNNPAILRLWGNSHKFLQGGSARSKVKSKPKDSRVIVTVKTKTRKHLYSTFEKEKQSERKWAGCQLLGKTQPRPKRGTASVKKLKKDDPKDTFFEEWAESWRFFFRPGKQRPMKTLSGWVESWKFLLPPYQPLNGPKVK</sequence>
<proteinExistence type="predicted"/>
<keyword evidence="2" id="KW-1185">Reference proteome</keyword>
<evidence type="ECO:0000313" key="1">
    <source>
        <dbReference type="EMBL" id="GLD51793.1"/>
    </source>
</evidence>
<gene>
    <name evidence="1" type="ORF">AKAME5_000478600</name>
</gene>
<organism evidence="1 2">
    <name type="scientific">Lates japonicus</name>
    <name type="common">Japanese lates</name>
    <dbReference type="NCBI Taxonomy" id="270547"/>
    <lineage>
        <taxon>Eukaryota</taxon>
        <taxon>Metazoa</taxon>
        <taxon>Chordata</taxon>
        <taxon>Craniata</taxon>
        <taxon>Vertebrata</taxon>
        <taxon>Euteleostomi</taxon>
        <taxon>Actinopterygii</taxon>
        <taxon>Neopterygii</taxon>
        <taxon>Teleostei</taxon>
        <taxon>Neoteleostei</taxon>
        <taxon>Acanthomorphata</taxon>
        <taxon>Carangaria</taxon>
        <taxon>Carangaria incertae sedis</taxon>
        <taxon>Centropomidae</taxon>
        <taxon>Lates</taxon>
    </lineage>
</organism>
<accession>A0AAD3MCC4</accession>